<proteinExistence type="predicted"/>
<reference evidence="1 2" key="1">
    <citation type="journal article" date="2021" name="Int. J. Syst. Evol. Microbiol.">
        <title>Reticulibacter mediterranei gen. nov., sp. nov., within the new family Reticulibacteraceae fam. nov., and Ktedonospora formicarum gen. nov., sp. nov., Ktedonobacter robiniae sp. nov., Dictyobacter formicarum sp. nov. and Dictyobacter arantiisoli sp. nov., belonging to the class Ktedonobacteria.</title>
        <authorList>
            <person name="Yabe S."/>
            <person name="Zheng Y."/>
            <person name="Wang C.M."/>
            <person name="Sakai Y."/>
            <person name="Abe K."/>
            <person name="Yokota A."/>
            <person name="Donadio S."/>
            <person name="Cavaletti L."/>
            <person name="Monciardini P."/>
        </authorList>
    </citation>
    <scope>NUCLEOTIDE SEQUENCE [LARGE SCALE GENOMIC DNA]</scope>
    <source>
        <strain evidence="1 2">SOSP1-30</strain>
    </source>
</reference>
<name>A0ABQ3US36_9CHLR</name>
<evidence type="ECO:0000313" key="1">
    <source>
        <dbReference type="EMBL" id="GHO55501.1"/>
    </source>
</evidence>
<organism evidence="1 2">
    <name type="scientific">Ktedonobacter robiniae</name>
    <dbReference type="NCBI Taxonomy" id="2778365"/>
    <lineage>
        <taxon>Bacteria</taxon>
        <taxon>Bacillati</taxon>
        <taxon>Chloroflexota</taxon>
        <taxon>Ktedonobacteria</taxon>
        <taxon>Ktedonobacterales</taxon>
        <taxon>Ktedonobacteraceae</taxon>
        <taxon>Ktedonobacter</taxon>
    </lineage>
</organism>
<protein>
    <submittedName>
        <fullName evidence="1">Uncharacterized protein</fullName>
    </submittedName>
</protein>
<dbReference type="Proteomes" id="UP000654345">
    <property type="component" value="Unassembled WGS sequence"/>
</dbReference>
<accession>A0ABQ3US36</accession>
<evidence type="ECO:0000313" key="2">
    <source>
        <dbReference type="Proteomes" id="UP000654345"/>
    </source>
</evidence>
<dbReference type="RefSeq" id="WP_201372078.1">
    <property type="nucleotide sequence ID" value="NZ_BNJG01000001.1"/>
</dbReference>
<gene>
    <name evidence="1" type="ORF">KSB_39760</name>
</gene>
<sequence>MQILRKSERVKYETYAQVYNWLPDDGTEAGFSFPCDKHGNYLLHEMGEEAIENLTKCQDGTYAVKYMGMQTYHHAYTVPATGRCIDCGREVDLACSTNECDCGRLYNLFGQPLTTRRNRSYYDY</sequence>
<comment type="caution">
    <text evidence="1">The sequence shown here is derived from an EMBL/GenBank/DDBJ whole genome shotgun (WGS) entry which is preliminary data.</text>
</comment>
<dbReference type="EMBL" id="BNJG01000001">
    <property type="protein sequence ID" value="GHO55501.1"/>
    <property type="molecule type" value="Genomic_DNA"/>
</dbReference>
<keyword evidence="2" id="KW-1185">Reference proteome</keyword>